<accession>A0ABW1MBL9</accession>
<gene>
    <name evidence="1" type="ORF">ACFP4F_01245</name>
</gene>
<sequence length="203" mass="22516">MPTVTEERPPRALAEELRGLTHVDWTAVWAGPPNPGQALDDWCALFGWQPLTVERVLRVRTTTGADLTLEPLVSGGWSPVRSVTFTVRHLNADSQDENDLVLEQTAEVWPAYEAAAREVLGAPEFSGAWDDPAFPEPPNDRHWLPSRDFRLGRRDPYRMAVWSAKDPEGPVTVLTAKSGGVTRRGVGKRGVMINVHCYPQDAL</sequence>
<organism evidence="1 2">
    <name type="scientific">Streptomyces ochraceiscleroticus</name>
    <dbReference type="NCBI Taxonomy" id="47761"/>
    <lineage>
        <taxon>Bacteria</taxon>
        <taxon>Bacillati</taxon>
        <taxon>Actinomycetota</taxon>
        <taxon>Actinomycetes</taxon>
        <taxon>Kitasatosporales</taxon>
        <taxon>Streptomycetaceae</taxon>
        <taxon>Streptomyces</taxon>
    </lineage>
</organism>
<evidence type="ECO:0000313" key="2">
    <source>
        <dbReference type="Proteomes" id="UP001596139"/>
    </source>
</evidence>
<comment type="caution">
    <text evidence="1">The sequence shown here is derived from an EMBL/GenBank/DDBJ whole genome shotgun (WGS) entry which is preliminary data.</text>
</comment>
<evidence type="ECO:0000313" key="1">
    <source>
        <dbReference type="EMBL" id="MFC6061176.1"/>
    </source>
</evidence>
<name>A0ABW1MBL9_9ACTN</name>
<reference evidence="2" key="1">
    <citation type="journal article" date="2019" name="Int. J. Syst. Evol. Microbiol.">
        <title>The Global Catalogue of Microorganisms (GCM) 10K type strain sequencing project: providing services to taxonomists for standard genome sequencing and annotation.</title>
        <authorList>
            <consortium name="The Broad Institute Genomics Platform"/>
            <consortium name="The Broad Institute Genome Sequencing Center for Infectious Disease"/>
            <person name="Wu L."/>
            <person name="Ma J."/>
        </authorList>
    </citation>
    <scope>NUCLEOTIDE SEQUENCE [LARGE SCALE GENOMIC DNA]</scope>
    <source>
        <strain evidence="2">CGMCC 1.15180</strain>
    </source>
</reference>
<protein>
    <submittedName>
        <fullName evidence="1">Uncharacterized protein</fullName>
    </submittedName>
</protein>
<proteinExistence type="predicted"/>
<keyword evidence="2" id="KW-1185">Reference proteome</keyword>
<dbReference type="EMBL" id="JBHSPX010000001">
    <property type="protein sequence ID" value="MFC6061176.1"/>
    <property type="molecule type" value="Genomic_DNA"/>
</dbReference>
<dbReference type="RefSeq" id="WP_031051876.1">
    <property type="nucleotide sequence ID" value="NZ_JBHSPX010000001.1"/>
</dbReference>
<dbReference type="Proteomes" id="UP001596139">
    <property type="component" value="Unassembled WGS sequence"/>
</dbReference>